<dbReference type="AlphaFoldDB" id="A0A7Y8Y281"/>
<feature type="transmembrane region" description="Helical" evidence="1">
    <location>
        <begin position="349"/>
        <end position="367"/>
    </location>
</feature>
<evidence type="ECO:0000313" key="2">
    <source>
        <dbReference type="EMBL" id="NYA71244.1"/>
    </source>
</evidence>
<keyword evidence="1" id="KW-0812">Transmembrane</keyword>
<feature type="transmembrane region" description="Helical" evidence="1">
    <location>
        <begin position="111"/>
        <end position="129"/>
    </location>
</feature>
<feature type="transmembrane region" description="Helical" evidence="1">
    <location>
        <begin position="253"/>
        <end position="271"/>
    </location>
</feature>
<comment type="caution">
    <text evidence="2">The sequence shown here is derived from an EMBL/GenBank/DDBJ whole genome shotgun (WGS) entry which is preliminary data.</text>
</comment>
<name>A0A7Y8Y281_9FLAO</name>
<evidence type="ECO:0008006" key="4">
    <source>
        <dbReference type="Google" id="ProtNLM"/>
    </source>
</evidence>
<protein>
    <recommendedName>
        <fullName evidence="4">Glycosyltransferase RgtA/B/C/D-like domain-containing protein</fullName>
    </recommendedName>
</protein>
<accession>A0A7Y8Y281</accession>
<organism evidence="2 3">
    <name type="scientific">Flavobacterium agri</name>
    <dbReference type="NCBI Taxonomy" id="2743471"/>
    <lineage>
        <taxon>Bacteria</taxon>
        <taxon>Pseudomonadati</taxon>
        <taxon>Bacteroidota</taxon>
        <taxon>Flavobacteriia</taxon>
        <taxon>Flavobacteriales</taxon>
        <taxon>Flavobacteriaceae</taxon>
        <taxon>Flavobacterium</taxon>
    </lineage>
</organism>
<feature type="transmembrane region" description="Helical" evidence="1">
    <location>
        <begin position="379"/>
        <end position="396"/>
    </location>
</feature>
<dbReference type="EMBL" id="JACBJI010000003">
    <property type="protein sequence ID" value="NYA71244.1"/>
    <property type="molecule type" value="Genomic_DNA"/>
</dbReference>
<feature type="transmembrane region" description="Helical" evidence="1">
    <location>
        <begin position="327"/>
        <end position="343"/>
    </location>
</feature>
<keyword evidence="1" id="KW-0472">Membrane</keyword>
<feature type="transmembrane region" description="Helical" evidence="1">
    <location>
        <begin position="7"/>
        <end position="28"/>
    </location>
</feature>
<feature type="transmembrane region" description="Helical" evidence="1">
    <location>
        <begin position="157"/>
        <end position="172"/>
    </location>
</feature>
<feature type="transmembrane region" description="Helical" evidence="1">
    <location>
        <begin position="199"/>
        <end position="218"/>
    </location>
</feature>
<dbReference type="RefSeq" id="WP_176006041.1">
    <property type="nucleotide sequence ID" value="NZ_JABWMI010000010.1"/>
</dbReference>
<evidence type="ECO:0000256" key="1">
    <source>
        <dbReference type="SAM" id="Phobius"/>
    </source>
</evidence>
<feature type="transmembrane region" description="Helical" evidence="1">
    <location>
        <begin position="224"/>
        <end position="246"/>
    </location>
</feature>
<reference evidence="2 3" key="1">
    <citation type="submission" date="2020-07" db="EMBL/GenBank/DDBJ databases">
        <authorList>
            <person name="Sun Q."/>
        </authorList>
    </citation>
    <scope>NUCLEOTIDE SEQUENCE [LARGE SCALE GENOMIC DNA]</scope>
    <source>
        <strain evidence="2 3">MAH-1</strain>
    </source>
</reference>
<feature type="transmembrane region" description="Helical" evidence="1">
    <location>
        <begin position="283"/>
        <end position="315"/>
    </location>
</feature>
<dbReference type="Proteomes" id="UP000535020">
    <property type="component" value="Unassembled WGS sequence"/>
</dbReference>
<feature type="transmembrane region" description="Helical" evidence="1">
    <location>
        <begin position="83"/>
        <end position="104"/>
    </location>
</feature>
<gene>
    <name evidence="2" type="ORF">HZF10_09960</name>
</gene>
<proteinExistence type="predicted"/>
<evidence type="ECO:0000313" key="3">
    <source>
        <dbReference type="Proteomes" id="UP000535020"/>
    </source>
</evidence>
<keyword evidence="1" id="KW-1133">Transmembrane helix</keyword>
<keyword evidence="3" id="KW-1185">Reference proteome</keyword>
<sequence length="555" mass="63492">MAFSSKFYRIVFFCVLAFYCLFFARFGFENWDTGFVTSQSWRVANGEAAFRDFLSVRPPVTAYFHGLIMSVLPDYAQVYTTRVLGYCLFALQVFFVVDGLDRLFRLRKYKIDKWGAMLFAFVMATGAIYPDPWFTVDGIFFASAAFFVLTLSRRPKWLSFAITALLCVLSAGTKQSFYFVPIFFTIWIFVCFGWKKALVFASFSGIFTTIFLSIFISASSLSDIIFQLGGTGNSHDFIDLGLLAYLNVFRAKWVWLGLFALSFGFAFVNSGNRLPSGVSVLKWFALATFLSALAAIPIFGFPTSATVLLVAVKIAFWRKTRFSRFRIARYLPIVVLVGIAWCASLSKGFPFPVLFCHALALCFFILIYDDLGDYRIKRLYLFVSVPLCVYLFIGNFDRYREQEFLHLDRELGSVSPKLAFVVSSESAFGKLSELKQLREKYTGKYVVAPSLPQAYYLFNDRNPLPADWLTSFELKNDCAPYLSATALTAKYVFLEKSFVKGETYLNPKDDKDDFSQYANYILKHMKPVEKARYFWVYDASELTSTLRKYPINTIK</sequence>